<reference evidence="2" key="1">
    <citation type="journal article" date="2014" name="Science">
        <title>Ancient hybridizations among the ancestral genomes of bread wheat.</title>
        <authorList>
            <consortium name="International Wheat Genome Sequencing Consortium,"/>
            <person name="Marcussen T."/>
            <person name="Sandve S.R."/>
            <person name="Heier L."/>
            <person name="Spannagl M."/>
            <person name="Pfeifer M."/>
            <person name="Jakobsen K.S."/>
            <person name="Wulff B.B."/>
            <person name="Steuernagel B."/>
            <person name="Mayer K.F."/>
            <person name="Olsen O.A."/>
        </authorList>
    </citation>
    <scope>NUCLEOTIDE SEQUENCE [LARGE SCALE GENOMIC DNA]</scope>
    <source>
        <strain evidence="2">cv. AL8/78</strain>
    </source>
</reference>
<dbReference type="STRING" id="200361.A0A453RSC6"/>
<dbReference type="PANTHER" id="PTHR35317">
    <property type="entry name" value="OS04G0629600 PROTEIN"/>
    <property type="match status" value="1"/>
</dbReference>
<dbReference type="Pfam" id="PF14223">
    <property type="entry name" value="Retrotran_gag_2"/>
    <property type="match status" value="1"/>
</dbReference>
<accession>A0A453RSC6</accession>
<reference evidence="1" key="3">
    <citation type="journal article" date="2017" name="Nature">
        <title>Genome sequence of the progenitor of the wheat D genome Aegilops tauschii.</title>
        <authorList>
            <person name="Luo M.C."/>
            <person name="Gu Y.Q."/>
            <person name="Puiu D."/>
            <person name="Wang H."/>
            <person name="Twardziok S.O."/>
            <person name="Deal K.R."/>
            <person name="Huo N."/>
            <person name="Zhu T."/>
            <person name="Wang L."/>
            <person name="Wang Y."/>
            <person name="McGuire P.E."/>
            <person name="Liu S."/>
            <person name="Long H."/>
            <person name="Ramasamy R.K."/>
            <person name="Rodriguez J.C."/>
            <person name="Van S.L."/>
            <person name="Yuan L."/>
            <person name="Wang Z."/>
            <person name="Xia Z."/>
            <person name="Xiao L."/>
            <person name="Anderson O.D."/>
            <person name="Ouyang S."/>
            <person name="Liang Y."/>
            <person name="Zimin A.V."/>
            <person name="Pertea G."/>
            <person name="Qi P."/>
            <person name="Bennetzen J.L."/>
            <person name="Dai X."/>
            <person name="Dawson M.W."/>
            <person name="Muller H.G."/>
            <person name="Kugler K."/>
            <person name="Rivarola-Duarte L."/>
            <person name="Spannagl M."/>
            <person name="Mayer K.F.X."/>
            <person name="Lu F.H."/>
            <person name="Bevan M.W."/>
            <person name="Leroy P."/>
            <person name="Li P."/>
            <person name="You F.M."/>
            <person name="Sun Q."/>
            <person name="Liu Z."/>
            <person name="Lyons E."/>
            <person name="Wicker T."/>
            <person name="Salzberg S.L."/>
            <person name="Devos K.M."/>
            <person name="Dvorak J."/>
        </authorList>
    </citation>
    <scope>NUCLEOTIDE SEQUENCE [LARGE SCALE GENOMIC DNA]</scope>
    <source>
        <strain evidence="1">cv. AL8/78</strain>
    </source>
</reference>
<evidence type="ECO:0000313" key="2">
    <source>
        <dbReference type="Proteomes" id="UP000015105"/>
    </source>
</evidence>
<organism evidence="1 2">
    <name type="scientific">Aegilops tauschii subsp. strangulata</name>
    <name type="common">Goatgrass</name>
    <dbReference type="NCBI Taxonomy" id="200361"/>
    <lineage>
        <taxon>Eukaryota</taxon>
        <taxon>Viridiplantae</taxon>
        <taxon>Streptophyta</taxon>
        <taxon>Embryophyta</taxon>
        <taxon>Tracheophyta</taxon>
        <taxon>Spermatophyta</taxon>
        <taxon>Magnoliopsida</taxon>
        <taxon>Liliopsida</taxon>
        <taxon>Poales</taxon>
        <taxon>Poaceae</taxon>
        <taxon>BOP clade</taxon>
        <taxon>Pooideae</taxon>
        <taxon>Triticodae</taxon>
        <taxon>Triticeae</taxon>
        <taxon>Triticinae</taxon>
        <taxon>Aegilops</taxon>
    </lineage>
</organism>
<evidence type="ECO:0000313" key="1">
    <source>
        <dbReference type="EnsemblPlants" id="AET7Gv20676300.1"/>
    </source>
</evidence>
<keyword evidence="2" id="KW-1185">Reference proteome</keyword>
<evidence type="ECO:0008006" key="3">
    <source>
        <dbReference type="Google" id="ProtNLM"/>
    </source>
</evidence>
<reference evidence="2" key="2">
    <citation type="journal article" date="2017" name="Nat. Plants">
        <title>The Aegilops tauschii genome reveals multiple impacts of transposons.</title>
        <authorList>
            <person name="Zhao G."/>
            <person name="Zou C."/>
            <person name="Li K."/>
            <person name="Wang K."/>
            <person name="Li T."/>
            <person name="Gao L."/>
            <person name="Zhang X."/>
            <person name="Wang H."/>
            <person name="Yang Z."/>
            <person name="Liu X."/>
            <person name="Jiang W."/>
            <person name="Mao L."/>
            <person name="Kong X."/>
            <person name="Jiao Y."/>
            <person name="Jia J."/>
        </authorList>
    </citation>
    <scope>NUCLEOTIDE SEQUENCE [LARGE SCALE GENOMIC DNA]</scope>
    <source>
        <strain evidence="2">cv. AL8/78</strain>
    </source>
</reference>
<sequence>YLLGALAEDLLLQVAAKKTAAEVWASLKARFVGADRVRAARLGTRHGEFELLRMASGDTLDEFAGKLDGMAARYAALGSTLEDAALVKKLLDSVPDRLYAAVAGIEQFCDVSTMPFEEALGRLKAFDERLRRRGQAGGESADGQLMFTAAQWRARER</sequence>
<protein>
    <recommendedName>
        <fullName evidence="3">Retrotransposon gag domain-containing protein</fullName>
    </recommendedName>
</protein>
<dbReference type="Proteomes" id="UP000015105">
    <property type="component" value="Chromosome 7D"/>
</dbReference>
<dbReference type="Gramene" id="AET7Gv20676300.1">
    <property type="protein sequence ID" value="AET7Gv20676300.1"/>
    <property type="gene ID" value="AET7Gv20676300"/>
</dbReference>
<name>A0A453RSC6_AEGTS</name>
<reference evidence="1" key="4">
    <citation type="submission" date="2019-03" db="UniProtKB">
        <authorList>
            <consortium name="EnsemblPlants"/>
        </authorList>
    </citation>
    <scope>IDENTIFICATION</scope>
</reference>
<dbReference type="PANTHER" id="PTHR35317:SF38">
    <property type="entry name" value="RNA-DIRECTED DNA POLYMERASE"/>
    <property type="match status" value="1"/>
</dbReference>
<dbReference type="AlphaFoldDB" id="A0A453RSC6"/>
<dbReference type="EnsemblPlants" id="AET7Gv20676300.1">
    <property type="protein sequence ID" value="AET7Gv20676300.1"/>
    <property type="gene ID" value="AET7Gv20676300"/>
</dbReference>
<proteinExistence type="predicted"/>
<reference evidence="1" key="5">
    <citation type="journal article" date="2021" name="G3 (Bethesda)">
        <title>Aegilops tauschii genome assembly Aet v5.0 features greater sequence contiguity and improved annotation.</title>
        <authorList>
            <person name="Wang L."/>
            <person name="Zhu T."/>
            <person name="Rodriguez J.C."/>
            <person name="Deal K.R."/>
            <person name="Dubcovsky J."/>
            <person name="McGuire P.E."/>
            <person name="Lux T."/>
            <person name="Spannagl M."/>
            <person name="Mayer K.F.X."/>
            <person name="Baldrich P."/>
            <person name="Meyers B.C."/>
            <person name="Huo N."/>
            <person name="Gu Y.Q."/>
            <person name="Zhou H."/>
            <person name="Devos K.M."/>
            <person name="Bennetzen J.L."/>
            <person name="Unver T."/>
            <person name="Budak H."/>
            <person name="Gulick P.J."/>
            <person name="Galiba G."/>
            <person name="Kalapos B."/>
            <person name="Nelson D.R."/>
            <person name="Li P."/>
            <person name="You F.M."/>
            <person name="Luo M.C."/>
            <person name="Dvorak J."/>
        </authorList>
    </citation>
    <scope>NUCLEOTIDE SEQUENCE [LARGE SCALE GENOMIC DNA]</scope>
    <source>
        <strain evidence="1">cv. AL8/78</strain>
    </source>
</reference>